<evidence type="ECO:0000256" key="1">
    <source>
        <dbReference type="ARBA" id="ARBA00004141"/>
    </source>
</evidence>
<dbReference type="InterPro" id="IPR036458">
    <property type="entry name" value="Na:dicarbo_symporter_sf"/>
</dbReference>
<dbReference type="GO" id="GO:0032329">
    <property type="term" value="P:serine transport"/>
    <property type="evidence" value="ECO:0007669"/>
    <property type="project" value="InterPro"/>
</dbReference>
<evidence type="ECO:0000256" key="6">
    <source>
        <dbReference type="ARBA" id="ARBA00022970"/>
    </source>
</evidence>
<evidence type="ECO:0000313" key="11">
    <source>
        <dbReference type="Proteomes" id="UP000461595"/>
    </source>
</evidence>
<evidence type="ECO:0000256" key="7">
    <source>
        <dbReference type="ARBA" id="ARBA00022989"/>
    </source>
</evidence>
<feature type="transmembrane region" description="Helical" evidence="9">
    <location>
        <begin position="12"/>
        <end position="37"/>
    </location>
</feature>
<comment type="catalytic activity">
    <reaction evidence="9">
        <text>L-threonine(in) + Na(+)(in) = L-threonine(out) + Na(+)(out)</text>
        <dbReference type="Rhea" id="RHEA:69999"/>
        <dbReference type="ChEBI" id="CHEBI:29101"/>
        <dbReference type="ChEBI" id="CHEBI:57926"/>
    </reaction>
</comment>
<evidence type="ECO:0000256" key="4">
    <source>
        <dbReference type="ARBA" id="ARBA00022692"/>
    </source>
</evidence>
<keyword evidence="6 9" id="KW-0029">Amino-acid transport</keyword>
<comment type="function">
    <text evidence="9">Involved in the import of serine and threonine into the cell, with the concomitant import of sodium (symport system).</text>
</comment>
<feature type="transmembrane region" description="Helical" evidence="9">
    <location>
        <begin position="352"/>
        <end position="373"/>
    </location>
</feature>
<comment type="caution">
    <text evidence="10">The sequence shown here is derived from an EMBL/GenBank/DDBJ whole genome shotgun (WGS) entry which is preliminary data.</text>
</comment>
<proteinExistence type="inferred from homology"/>
<dbReference type="InterPro" id="IPR001991">
    <property type="entry name" value="Na-dicarboxylate_symporter"/>
</dbReference>
<dbReference type="RefSeq" id="WP_160332991.1">
    <property type="nucleotide sequence ID" value="NZ_WSRS01000049.1"/>
</dbReference>
<evidence type="ECO:0000256" key="5">
    <source>
        <dbReference type="ARBA" id="ARBA00022847"/>
    </source>
</evidence>
<comment type="catalytic activity">
    <reaction evidence="9">
        <text>L-serine(in) + Na(+)(in) = L-serine(out) + Na(+)(out)</text>
        <dbReference type="Rhea" id="RHEA:29575"/>
        <dbReference type="ChEBI" id="CHEBI:29101"/>
        <dbReference type="ChEBI" id="CHEBI:33384"/>
    </reaction>
</comment>
<dbReference type="Gene3D" id="1.10.3860.10">
    <property type="entry name" value="Sodium:dicarboxylate symporter"/>
    <property type="match status" value="1"/>
</dbReference>
<evidence type="ECO:0000256" key="3">
    <source>
        <dbReference type="ARBA" id="ARBA00022475"/>
    </source>
</evidence>
<dbReference type="InterPro" id="IPR023025">
    <property type="entry name" value="Ser_Thr_transp_SstT"/>
</dbReference>
<dbReference type="HAMAP" id="MF_01582">
    <property type="entry name" value="Ser_Thr_transp_SstT"/>
    <property type="match status" value="1"/>
</dbReference>
<keyword evidence="3 9" id="KW-1003">Cell membrane</keyword>
<feature type="transmembrane region" description="Helical" evidence="9">
    <location>
        <begin position="43"/>
        <end position="65"/>
    </location>
</feature>
<dbReference type="Pfam" id="PF00375">
    <property type="entry name" value="SDF"/>
    <property type="match status" value="1"/>
</dbReference>
<dbReference type="GO" id="GO:0015826">
    <property type="term" value="P:threonine transport"/>
    <property type="evidence" value="ECO:0007669"/>
    <property type="project" value="InterPro"/>
</dbReference>
<name>A0A7X3G8R1_9STRE</name>
<feature type="transmembrane region" description="Helical" evidence="9">
    <location>
        <begin position="321"/>
        <end position="346"/>
    </location>
</feature>
<dbReference type="Proteomes" id="UP000461595">
    <property type="component" value="Unassembled WGS sequence"/>
</dbReference>
<comment type="subcellular location">
    <subcellularLocation>
        <location evidence="9">Cell membrane</location>
        <topology evidence="9">Multi-pass membrane protein</topology>
    </subcellularLocation>
    <subcellularLocation>
        <location evidence="1">Membrane</location>
        <topology evidence="1">Multi-pass membrane protein</topology>
    </subcellularLocation>
</comment>
<keyword evidence="8 9" id="KW-0472">Membrane</keyword>
<dbReference type="OrthoDB" id="9768885at2"/>
<accession>A0A7X3G8R1</accession>
<feature type="transmembrane region" description="Helical" evidence="9">
    <location>
        <begin position="178"/>
        <end position="195"/>
    </location>
</feature>
<dbReference type="EMBL" id="WSRS01000049">
    <property type="protein sequence ID" value="MVX59206.1"/>
    <property type="molecule type" value="Genomic_DNA"/>
</dbReference>
<feature type="transmembrane region" description="Helical" evidence="9">
    <location>
        <begin position="282"/>
        <end position="309"/>
    </location>
</feature>
<evidence type="ECO:0000256" key="9">
    <source>
        <dbReference type="HAMAP-Rule" id="MF_01582"/>
    </source>
</evidence>
<dbReference type="PANTHER" id="PTHR42865:SF8">
    <property type="entry name" value="SERINE_THREONINE TRANSPORTER SSTT"/>
    <property type="match status" value="1"/>
</dbReference>
<sequence>MKRYIQAWNKASLIKRIVIGVVIGLALALVVPSWSAIGILGDVFVGALRAVAPLLVFTLVTNALSKQKEGKKSNMKTIVVLYLFGTFSAALVAVIASFMFPTTLTLANAATDIAPPSGLAEVARNLLLNIVENPVSAIANGNYIGILAWASLFGMAMRKASQQSKDLLETVADVTSSVVAWVINLAPFGILGLVFKSISDQGIEALLGYGQLVLIIVATNLFVALVTNPIIGFVMMRKNPYPLVLKTLRVSGVTAFFTRSSAANIPVNLQLSEELGLDPDTYNISIPLGATINMGGAAITITILTLAAVHTLGIPVDFGTALLLSLVAALSAAGASGVTGGSLLLIPVACSLFGISGDISAQVIGVGFIIGLIQDPCETALNSSTDVLYTAYAEQSAWRKNS</sequence>
<dbReference type="GO" id="GO:0005886">
    <property type="term" value="C:plasma membrane"/>
    <property type="evidence" value="ECO:0007669"/>
    <property type="project" value="UniProtKB-SubCell"/>
</dbReference>
<keyword evidence="2 9" id="KW-0813">Transport</keyword>
<keyword evidence="7 9" id="KW-1133">Transmembrane helix</keyword>
<dbReference type="AlphaFoldDB" id="A0A7X3G8R1"/>
<keyword evidence="4 9" id="KW-0812">Transmembrane</keyword>
<dbReference type="PANTHER" id="PTHR42865">
    <property type="entry name" value="PROTON/GLUTAMATE-ASPARTATE SYMPORTER"/>
    <property type="match status" value="1"/>
</dbReference>
<reference evidence="10 11" key="1">
    <citation type="submission" date="2019-12" db="EMBL/GenBank/DDBJ databases">
        <title>Microbes associate with the intestines of laboratory mice.</title>
        <authorList>
            <person name="Navarre W."/>
            <person name="Wong E."/>
        </authorList>
    </citation>
    <scope>NUCLEOTIDE SEQUENCE [LARGE SCALE GENOMIC DNA]</scope>
    <source>
        <strain evidence="10 11">NM51_B2-22</strain>
    </source>
</reference>
<dbReference type="SUPFAM" id="SSF118215">
    <property type="entry name" value="Proton glutamate symport protein"/>
    <property type="match status" value="1"/>
</dbReference>
<dbReference type="GO" id="GO:0005295">
    <property type="term" value="F:neutral L-amino acid:sodium symporter activity"/>
    <property type="evidence" value="ECO:0007669"/>
    <property type="project" value="TreeGrafter"/>
</dbReference>
<dbReference type="NCBIfam" id="NF010151">
    <property type="entry name" value="PRK13628.1"/>
    <property type="match status" value="1"/>
</dbReference>
<feature type="transmembrane region" description="Helical" evidence="9">
    <location>
        <begin position="207"/>
        <end position="231"/>
    </location>
</feature>
<feature type="transmembrane region" description="Helical" evidence="9">
    <location>
        <begin position="77"/>
        <end position="100"/>
    </location>
</feature>
<evidence type="ECO:0000313" key="10">
    <source>
        <dbReference type="EMBL" id="MVX59206.1"/>
    </source>
</evidence>
<organism evidence="10 11">
    <name type="scientific">Streptococcus danieliae</name>
    <dbReference type="NCBI Taxonomy" id="747656"/>
    <lineage>
        <taxon>Bacteria</taxon>
        <taxon>Bacillati</taxon>
        <taxon>Bacillota</taxon>
        <taxon>Bacilli</taxon>
        <taxon>Lactobacillales</taxon>
        <taxon>Streptococcaceae</taxon>
        <taxon>Streptococcus</taxon>
    </lineage>
</organism>
<keyword evidence="5 9" id="KW-0769">Symport</keyword>
<dbReference type="FunFam" id="1.10.3860.10:FF:000003">
    <property type="entry name" value="Serine/threonine transporter sstT"/>
    <property type="match status" value="1"/>
</dbReference>
<comment type="similarity">
    <text evidence="9">Belongs to the dicarboxylate/amino acid:cation symporter (DAACS) (TC 2.A.23) family.</text>
</comment>
<gene>
    <name evidence="9 10" type="primary">sstT</name>
    <name evidence="10" type="ORF">E5983_06075</name>
</gene>
<evidence type="ECO:0000256" key="2">
    <source>
        <dbReference type="ARBA" id="ARBA00022448"/>
    </source>
</evidence>
<feature type="transmembrane region" description="Helical" evidence="9">
    <location>
        <begin position="137"/>
        <end position="157"/>
    </location>
</feature>
<dbReference type="PRINTS" id="PR00173">
    <property type="entry name" value="EDTRNSPORT"/>
</dbReference>
<protein>
    <recommendedName>
        <fullName evidence="9">Serine/threonine transporter SstT</fullName>
    </recommendedName>
    <alternativeName>
        <fullName evidence="9">Na(+)/serine-threonine symporter</fullName>
    </alternativeName>
</protein>
<evidence type="ECO:0000256" key="8">
    <source>
        <dbReference type="ARBA" id="ARBA00023136"/>
    </source>
</evidence>